<evidence type="ECO:0000313" key="2">
    <source>
        <dbReference type="EMBL" id="KAF6027673.1"/>
    </source>
</evidence>
<reference evidence="2" key="1">
    <citation type="submission" date="2020-06" db="EMBL/GenBank/DDBJ databases">
        <title>Draft genome of Bugula neritina, a colonial animal packing powerful symbionts and potential medicines.</title>
        <authorList>
            <person name="Rayko M."/>
        </authorList>
    </citation>
    <scope>NUCLEOTIDE SEQUENCE [LARGE SCALE GENOMIC DNA]</scope>
    <source>
        <strain evidence="2">Kwan_BN1</strain>
    </source>
</reference>
<dbReference type="EMBL" id="VXIV02002051">
    <property type="protein sequence ID" value="KAF6027673.1"/>
    <property type="molecule type" value="Genomic_DNA"/>
</dbReference>
<keyword evidence="3" id="KW-1185">Reference proteome</keyword>
<name>A0A7J7JP48_BUGNE</name>
<sequence length="250" mass="27059">MQSADIHSSGAAVNNVRNGRNNPHKKDTHYTGAKGQINSIDNSAKKYTADTEDDIEALFTVSDNTGGEMFNINAARSAKLSVQVNNTNLYVFIDSGASSNLLYRNTAKLVGCVVKPTTKQLFAYGNKSACLDLISETDVNVFVPSTGKCVHAKFYIFNGTATTLLCKSTSEQLGVLMVGPVSEGVHFASSDLASGDGQSCKTPQSTTSKYQTLSKPVKPPCKLQYAIYKLMRLTTNKLIYQAIQEFNESL</sequence>
<evidence type="ECO:0000256" key="1">
    <source>
        <dbReference type="SAM" id="MobiDB-lite"/>
    </source>
</evidence>
<protein>
    <submittedName>
        <fullName evidence="2">Uncharacterized protein</fullName>
    </submittedName>
</protein>
<proteinExistence type="predicted"/>
<dbReference type="AlphaFoldDB" id="A0A7J7JP48"/>
<organism evidence="2 3">
    <name type="scientific">Bugula neritina</name>
    <name type="common">Brown bryozoan</name>
    <name type="synonym">Sertularia neritina</name>
    <dbReference type="NCBI Taxonomy" id="10212"/>
    <lineage>
        <taxon>Eukaryota</taxon>
        <taxon>Metazoa</taxon>
        <taxon>Spiralia</taxon>
        <taxon>Lophotrochozoa</taxon>
        <taxon>Bryozoa</taxon>
        <taxon>Gymnolaemata</taxon>
        <taxon>Cheilostomatida</taxon>
        <taxon>Flustrina</taxon>
        <taxon>Buguloidea</taxon>
        <taxon>Bugulidae</taxon>
        <taxon>Bugula</taxon>
    </lineage>
</organism>
<dbReference type="Proteomes" id="UP000593567">
    <property type="component" value="Unassembled WGS sequence"/>
</dbReference>
<dbReference type="InterPro" id="IPR021109">
    <property type="entry name" value="Peptidase_aspartic_dom_sf"/>
</dbReference>
<dbReference type="CDD" id="cd00303">
    <property type="entry name" value="retropepsin_like"/>
    <property type="match status" value="1"/>
</dbReference>
<comment type="caution">
    <text evidence="2">The sequence shown here is derived from an EMBL/GenBank/DDBJ whole genome shotgun (WGS) entry which is preliminary data.</text>
</comment>
<gene>
    <name evidence="2" type="ORF">EB796_014017</name>
</gene>
<feature type="compositionally biased region" description="Low complexity" evidence="1">
    <location>
        <begin position="10"/>
        <end position="21"/>
    </location>
</feature>
<evidence type="ECO:0000313" key="3">
    <source>
        <dbReference type="Proteomes" id="UP000593567"/>
    </source>
</evidence>
<accession>A0A7J7JP48</accession>
<dbReference type="Gene3D" id="2.40.70.10">
    <property type="entry name" value="Acid Proteases"/>
    <property type="match status" value="1"/>
</dbReference>
<feature type="region of interest" description="Disordered" evidence="1">
    <location>
        <begin position="1"/>
        <end position="36"/>
    </location>
</feature>